<dbReference type="PANTHER" id="PTHR32423">
    <property type="entry name" value="SAP DOMAIN-CONTAINING PROTEIN-RELATED"/>
    <property type="match status" value="1"/>
</dbReference>
<reference evidence="3" key="1">
    <citation type="journal article" date="2011" name="Genome Res.">
        <title>Phylogeny-wide analysis of social amoeba genomes highlights ancient origins for complex intercellular communication.</title>
        <authorList>
            <person name="Heidel A.J."/>
            <person name="Lawal H.M."/>
            <person name="Felder M."/>
            <person name="Schilde C."/>
            <person name="Helps N.R."/>
            <person name="Tunggal B."/>
            <person name="Rivero F."/>
            <person name="John U."/>
            <person name="Schleicher M."/>
            <person name="Eichinger L."/>
            <person name="Platzer M."/>
            <person name="Noegel A.A."/>
            <person name="Schaap P."/>
            <person name="Gloeckner G."/>
        </authorList>
    </citation>
    <scope>NUCLEOTIDE SEQUENCE [LARGE SCALE GENOMIC DNA]</scope>
    <source>
        <strain evidence="3">SH3</strain>
    </source>
</reference>
<dbReference type="Gene3D" id="3.80.10.10">
    <property type="entry name" value="Ribonuclease Inhibitor"/>
    <property type="match status" value="2"/>
</dbReference>
<dbReference type="SUPFAM" id="SSF52047">
    <property type="entry name" value="RNI-like"/>
    <property type="match status" value="2"/>
</dbReference>
<gene>
    <name evidence="2" type="ORF">DFA_06419</name>
</gene>
<dbReference type="EMBL" id="GL883007">
    <property type="protein sequence ID" value="EGG24269.1"/>
    <property type="molecule type" value="Genomic_DNA"/>
</dbReference>
<dbReference type="Proteomes" id="UP000007797">
    <property type="component" value="Unassembled WGS sequence"/>
</dbReference>
<sequence length="1072" mass="123071">MLTTTKTTDQQLKENISNDDGDDDSTCSELPKYVQSMIIDMLIHGHDFERHYDDDDDDDCGLFQFRYHQESEMMMMMGVNKPLEKQNQYITFKQLKCIALVSKWWMKVVIQITSKSIELVGPLKESYFSLSSNRSAVTTLKWKVFSRGLYHDGKPLPTYTEFDYTRLPRLLPNLHTLNIYGECLDNEAIKAIVQVINLFPHIQVNLEITIDSKDRAIKFDWHAKQIEWPIGNDHISFHKQPIVVVTNRDSLGGLDAQLVDCFHRMLDDLKPTYFNLVCPITHFDLESIFQHLKTVKHVSIAYDFVQVAHLKHIVNCNVFKNIETLRVGPITHLAVLVQTGVDAVSDWDELCYNLSTHSTLKKLSLSNPQGHGFGIGISVHDVIAVEPVPIENTVSSFTSIWKVNNSIELLALSNHPNTISPHFFSTLCHNQSITTLILTDGTLVEEYIPSFSQLLLTNQTISNNHLELTVELAMAFKKNKSIKILDIRGNHFKSNLLFDSLLESDSIQYLTVNEDLIIHFKYNQSFILGYMINKTTTTTTTTLSKYIQSIIIDYVIHDFKSRHYNSNCDDKEMFKHITSLQLSYLMINNRPKKQNNKFSTFKQLGSIALVSKWWMEVSRQIVSSSIKIVGPFKESYFSLSSSSSSSDTTVSYLKWKIKSKYYDERDAPNYTTDFDYTRLPLLLPKLRSIDIVAKKNSVDTKSIREIKQVIDAFPYIQVNLDIEMDENGWRLEWPADVINNLSLSLDGPTKLLDYMKPNNFKLLCKDRNVHFDYPSLFQHLSLVRHINIAYDYVELSYLKHIVNCDSFKYIQSLKVGIITCHLENELSNDGHPIQYKCRSCGVGGGNGDDNLQRTKDTVEDWNELCFNLSNHSNLKQLWLESCHGIHPMALIRNGREKKLVSGEIILESASLERVASSFASIWRENNKVELLSLSKLPNIISPLFFSTLCLNQSITTLILNNGTLVQEYIPLLCKLLMTTKTIKSLDISWNYFQPSSELVMAFKQNKSIKVLNIANNRFSTEIFDSLLESTTLQYLIIDGPLSQIYYQHLYFKPHSKSSIKCFVTGVIDLFKD</sequence>
<feature type="region of interest" description="Disordered" evidence="1">
    <location>
        <begin position="1"/>
        <end position="26"/>
    </location>
</feature>
<organism evidence="2 3">
    <name type="scientific">Cavenderia fasciculata</name>
    <name type="common">Slime mold</name>
    <name type="synonym">Dictyostelium fasciculatum</name>
    <dbReference type="NCBI Taxonomy" id="261658"/>
    <lineage>
        <taxon>Eukaryota</taxon>
        <taxon>Amoebozoa</taxon>
        <taxon>Evosea</taxon>
        <taxon>Eumycetozoa</taxon>
        <taxon>Dictyostelia</taxon>
        <taxon>Acytosteliales</taxon>
        <taxon>Cavenderiaceae</taxon>
        <taxon>Cavenderia</taxon>
    </lineage>
</organism>
<evidence type="ECO:0000313" key="2">
    <source>
        <dbReference type="EMBL" id="EGG24269.1"/>
    </source>
</evidence>
<dbReference type="OrthoDB" id="24497at2759"/>
<feature type="compositionally biased region" description="Acidic residues" evidence="1">
    <location>
        <begin position="17"/>
        <end position="26"/>
    </location>
</feature>
<dbReference type="PANTHER" id="PTHR32423:SF24">
    <property type="entry name" value="CCZ1_INTU_HSP4 FIRST LONGIN DOMAIN-CONTAINING PROTEIN-RELATED"/>
    <property type="match status" value="1"/>
</dbReference>
<name>F4PIY3_CACFS</name>
<evidence type="ECO:0000313" key="3">
    <source>
        <dbReference type="Proteomes" id="UP000007797"/>
    </source>
</evidence>
<accession>F4PIY3</accession>
<protein>
    <submittedName>
        <fullName evidence="2">Uncharacterized protein</fullName>
    </submittedName>
</protein>
<dbReference type="RefSeq" id="XP_004362120.1">
    <property type="nucleotide sequence ID" value="XM_004362063.1"/>
</dbReference>
<dbReference type="GeneID" id="14875887"/>
<dbReference type="KEGG" id="dfa:DFA_06419"/>
<dbReference type="AlphaFoldDB" id="F4PIY3"/>
<keyword evidence="3" id="KW-1185">Reference proteome</keyword>
<dbReference type="InterPro" id="IPR032675">
    <property type="entry name" value="LRR_dom_sf"/>
</dbReference>
<proteinExistence type="predicted"/>
<evidence type="ECO:0000256" key="1">
    <source>
        <dbReference type="SAM" id="MobiDB-lite"/>
    </source>
</evidence>